<accession>W4MDD3</accession>
<evidence type="ECO:0000259" key="5">
    <source>
        <dbReference type="Pfam" id="PF00296"/>
    </source>
</evidence>
<evidence type="ECO:0000256" key="1">
    <source>
        <dbReference type="ARBA" id="ARBA00022630"/>
    </source>
</evidence>
<proteinExistence type="predicted"/>
<keyword evidence="3" id="KW-0560">Oxidoreductase</keyword>
<dbReference type="PANTHER" id="PTHR42847:SF4">
    <property type="entry name" value="ALKANESULFONATE MONOOXYGENASE-RELATED"/>
    <property type="match status" value="1"/>
</dbReference>
<dbReference type="GO" id="GO:0046306">
    <property type="term" value="P:alkanesulfonate catabolic process"/>
    <property type="evidence" value="ECO:0007669"/>
    <property type="project" value="TreeGrafter"/>
</dbReference>
<dbReference type="Gene3D" id="3.20.20.30">
    <property type="entry name" value="Luciferase-like domain"/>
    <property type="match status" value="1"/>
</dbReference>
<evidence type="ECO:0000313" key="7">
    <source>
        <dbReference type="Proteomes" id="UP000019140"/>
    </source>
</evidence>
<name>W4MDD3_9BACT</name>
<dbReference type="NCBIfam" id="TIGR03619">
    <property type="entry name" value="F420_Rv2161c"/>
    <property type="match status" value="1"/>
</dbReference>
<keyword evidence="1" id="KW-0285">Flavoprotein</keyword>
<dbReference type="Pfam" id="PF00296">
    <property type="entry name" value="Bac_luciferase"/>
    <property type="match status" value="1"/>
</dbReference>
<comment type="caution">
    <text evidence="6">The sequence shown here is derived from an EMBL/GenBank/DDBJ whole genome shotgun (WGS) entry which is preliminary data.</text>
</comment>
<organism evidence="6 7">
    <name type="scientific">Candidatus Entotheonella gemina</name>
    <dbReference type="NCBI Taxonomy" id="1429439"/>
    <lineage>
        <taxon>Bacteria</taxon>
        <taxon>Pseudomonadati</taxon>
        <taxon>Nitrospinota/Tectimicrobiota group</taxon>
        <taxon>Candidatus Tectimicrobiota</taxon>
        <taxon>Candidatus Entotheonellia</taxon>
        <taxon>Candidatus Entotheonellales</taxon>
        <taxon>Candidatus Entotheonellaceae</taxon>
        <taxon>Candidatus Entotheonella</taxon>
    </lineage>
</organism>
<evidence type="ECO:0000256" key="2">
    <source>
        <dbReference type="ARBA" id="ARBA00022643"/>
    </source>
</evidence>
<dbReference type="HOGENOM" id="CLU_027853_7_1_7"/>
<dbReference type="InterPro" id="IPR036661">
    <property type="entry name" value="Luciferase-like_sf"/>
</dbReference>
<keyword evidence="2" id="KW-0288">FMN</keyword>
<evidence type="ECO:0000313" key="6">
    <source>
        <dbReference type="EMBL" id="ETX07936.1"/>
    </source>
</evidence>
<dbReference type="PANTHER" id="PTHR42847">
    <property type="entry name" value="ALKANESULFONATE MONOOXYGENASE"/>
    <property type="match status" value="1"/>
</dbReference>
<dbReference type="SUPFAM" id="SSF51679">
    <property type="entry name" value="Bacterial luciferase-like"/>
    <property type="match status" value="1"/>
</dbReference>
<gene>
    <name evidence="6" type="ORF">ETSY2_08340</name>
</gene>
<sequence>MVQFSFRPPNADYLGFEATTEGIIQTACKAEALGFDAIFVNDHIIVDGSPRSDAWANTYDPLIALSFIAAHTSRIPIGTSVLIMPYRNPIVTAKMLATLDQMSGGRVIAGIGVGWSEAEYNALGVPFHERGARTNEYLQIWKACWGPDDVSFDGKFFSFDHMRINPKPLQQPHPPIWAGGSSPAALRRAAEYARVWQPTPTPLADLVERQTYLREACGKIGREDILVTRMSFRVNFSAITGNTTPAGSERPTGQGTPAQVAEDIRRYRQEAGVEAFQINFNGCHSLDQLFTSMDCFMQEVKPLVG</sequence>
<dbReference type="InterPro" id="IPR019921">
    <property type="entry name" value="Lucif-like_OxRdtase_Rv2161c"/>
</dbReference>
<keyword evidence="4" id="KW-0503">Monooxygenase</keyword>
<dbReference type="GO" id="GO:0008726">
    <property type="term" value="F:alkanesulfonate monooxygenase activity"/>
    <property type="evidence" value="ECO:0007669"/>
    <property type="project" value="TreeGrafter"/>
</dbReference>
<feature type="domain" description="Luciferase-like" evidence="5">
    <location>
        <begin position="20"/>
        <end position="229"/>
    </location>
</feature>
<dbReference type="Proteomes" id="UP000019140">
    <property type="component" value="Unassembled WGS sequence"/>
</dbReference>
<keyword evidence="7" id="KW-1185">Reference proteome</keyword>
<dbReference type="InterPro" id="IPR011251">
    <property type="entry name" value="Luciferase-like_dom"/>
</dbReference>
<protein>
    <recommendedName>
        <fullName evidence="5">Luciferase-like domain-containing protein</fullName>
    </recommendedName>
</protein>
<dbReference type="EMBL" id="AZHX01000336">
    <property type="protein sequence ID" value="ETX07936.1"/>
    <property type="molecule type" value="Genomic_DNA"/>
</dbReference>
<evidence type="ECO:0000256" key="3">
    <source>
        <dbReference type="ARBA" id="ARBA00023002"/>
    </source>
</evidence>
<reference evidence="6 7" key="1">
    <citation type="journal article" date="2014" name="Nature">
        <title>An environmental bacterial taxon with a large and distinct metabolic repertoire.</title>
        <authorList>
            <person name="Wilson M.C."/>
            <person name="Mori T."/>
            <person name="Ruckert C."/>
            <person name="Uria A.R."/>
            <person name="Helf M.J."/>
            <person name="Takada K."/>
            <person name="Gernert C."/>
            <person name="Steffens U.A."/>
            <person name="Heycke N."/>
            <person name="Schmitt S."/>
            <person name="Rinke C."/>
            <person name="Helfrich E.J."/>
            <person name="Brachmann A.O."/>
            <person name="Gurgui C."/>
            <person name="Wakimoto T."/>
            <person name="Kracht M."/>
            <person name="Crusemann M."/>
            <person name="Hentschel U."/>
            <person name="Abe I."/>
            <person name="Matsunaga S."/>
            <person name="Kalinowski J."/>
            <person name="Takeyama H."/>
            <person name="Piel J."/>
        </authorList>
    </citation>
    <scope>NUCLEOTIDE SEQUENCE [LARGE SCALE GENOMIC DNA]</scope>
    <source>
        <strain evidence="7">TSY2</strain>
    </source>
</reference>
<evidence type="ECO:0000256" key="4">
    <source>
        <dbReference type="ARBA" id="ARBA00023033"/>
    </source>
</evidence>
<dbReference type="InterPro" id="IPR050172">
    <property type="entry name" value="SsuD_RutA_monooxygenase"/>
</dbReference>
<dbReference type="AlphaFoldDB" id="W4MDD3"/>